<reference evidence="3" key="1">
    <citation type="journal article" date="2021" name="PeerJ">
        <title>Extensive microbial diversity within the chicken gut microbiome revealed by metagenomics and culture.</title>
        <authorList>
            <person name="Gilroy R."/>
            <person name="Ravi A."/>
            <person name="Getino M."/>
            <person name="Pursley I."/>
            <person name="Horton D.L."/>
            <person name="Alikhan N.F."/>
            <person name="Baker D."/>
            <person name="Gharbi K."/>
            <person name="Hall N."/>
            <person name="Watson M."/>
            <person name="Adriaenssens E.M."/>
            <person name="Foster-Nyarko E."/>
            <person name="Jarju S."/>
            <person name="Secka A."/>
            <person name="Antonio M."/>
            <person name="Oren A."/>
            <person name="Chaudhuri R.R."/>
            <person name="La Ragione R."/>
            <person name="Hildebrand F."/>
            <person name="Pallen M.J."/>
        </authorList>
    </citation>
    <scope>NUCLEOTIDE SEQUENCE</scope>
    <source>
        <strain evidence="3">ChiGjej4B4-12881</strain>
    </source>
</reference>
<evidence type="ECO:0000313" key="4">
    <source>
        <dbReference type="Proteomes" id="UP000886780"/>
    </source>
</evidence>
<sequence>MAMSLSVLARSFADRADGGGLTREDGVTAVRSAADLVCGSCSRCGIYRDSVREDGYFLYYLLRAFEQKGKLTREDMPRNFLETCGQSGEYIEQLNRSLGRATMNLAWKNRFLESRDTVISQFRELAVILEEFARQMEAAADVTASGEKALRRVWRQKKIAVTRLLILEYENGQREVFAGLYATGGRCMTAKDACRLMGQALGGQWVPAREGRSVITRTEAAYRFVEEGKYRLVYGVAGQPKGGETVSGDSFTFHGGLPGQVVISLSDGMGSGETASRESGRVVELVEELLGTGFSPRAALKMVNTVLLLAGGEQHPATLDLACVDLYSGVLEMMKLGAAPTFVRGEDGVELLETGELPVGVVGGLEPVLLSKKLWEENWVILVSDGILDALPGDEKELVLREFLEGAQYGQPQQLAEDVLGFASSFGEARDDMTVLAVRVWKRD</sequence>
<dbReference type="GO" id="GO:0016791">
    <property type="term" value="F:phosphatase activity"/>
    <property type="evidence" value="ECO:0007669"/>
    <property type="project" value="TreeGrafter"/>
</dbReference>
<keyword evidence="1" id="KW-0378">Hydrolase</keyword>
<evidence type="ECO:0000256" key="1">
    <source>
        <dbReference type="ARBA" id="ARBA00022801"/>
    </source>
</evidence>
<dbReference type="Pfam" id="PF07228">
    <property type="entry name" value="SpoIIE"/>
    <property type="match status" value="1"/>
</dbReference>
<dbReference type="Gene3D" id="3.60.40.10">
    <property type="entry name" value="PPM-type phosphatase domain"/>
    <property type="match status" value="1"/>
</dbReference>
<dbReference type="InterPro" id="IPR036457">
    <property type="entry name" value="PPM-type-like_dom_sf"/>
</dbReference>
<dbReference type="Pfam" id="PF19732">
    <property type="entry name" value="SpoIIE_N"/>
    <property type="match status" value="1"/>
</dbReference>
<evidence type="ECO:0000259" key="2">
    <source>
        <dbReference type="SMART" id="SM00331"/>
    </source>
</evidence>
<dbReference type="Proteomes" id="UP000886780">
    <property type="component" value="Unassembled WGS sequence"/>
</dbReference>
<dbReference type="SUPFAM" id="SSF81606">
    <property type="entry name" value="PP2C-like"/>
    <property type="match status" value="1"/>
</dbReference>
<dbReference type="SMART" id="SM00331">
    <property type="entry name" value="PP2C_SIG"/>
    <property type="match status" value="1"/>
</dbReference>
<dbReference type="PANTHER" id="PTHR43156">
    <property type="entry name" value="STAGE II SPORULATION PROTEIN E-RELATED"/>
    <property type="match status" value="1"/>
</dbReference>
<dbReference type="InterPro" id="IPR001932">
    <property type="entry name" value="PPM-type_phosphatase-like_dom"/>
</dbReference>
<dbReference type="InterPro" id="IPR045768">
    <property type="entry name" value="SpoIIE_N"/>
</dbReference>
<evidence type="ECO:0000313" key="3">
    <source>
        <dbReference type="EMBL" id="HIX52980.1"/>
    </source>
</evidence>
<feature type="domain" description="PPM-type phosphatase" evidence="2">
    <location>
        <begin position="231"/>
        <end position="440"/>
    </location>
</feature>
<reference evidence="3" key="2">
    <citation type="submission" date="2021-04" db="EMBL/GenBank/DDBJ databases">
        <authorList>
            <person name="Gilroy R."/>
        </authorList>
    </citation>
    <scope>NUCLEOTIDE SEQUENCE</scope>
    <source>
        <strain evidence="3">ChiGjej4B4-12881</strain>
    </source>
</reference>
<dbReference type="AlphaFoldDB" id="A0A9D1W5X7"/>
<protein>
    <submittedName>
        <fullName evidence="3">SpoIIE family protein phosphatase</fullName>
    </submittedName>
</protein>
<dbReference type="PANTHER" id="PTHR43156:SF2">
    <property type="entry name" value="STAGE II SPORULATION PROTEIN E"/>
    <property type="match status" value="1"/>
</dbReference>
<accession>A0A9D1W5X7</accession>
<dbReference type="EMBL" id="DXEU01000167">
    <property type="protein sequence ID" value="HIX52980.1"/>
    <property type="molecule type" value="Genomic_DNA"/>
</dbReference>
<organism evidence="3 4">
    <name type="scientific">Candidatus Lachnoclostridium stercoripullorum</name>
    <dbReference type="NCBI Taxonomy" id="2838635"/>
    <lineage>
        <taxon>Bacteria</taxon>
        <taxon>Bacillati</taxon>
        <taxon>Bacillota</taxon>
        <taxon>Clostridia</taxon>
        <taxon>Lachnospirales</taxon>
        <taxon>Lachnospiraceae</taxon>
    </lineage>
</organism>
<gene>
    <name evidence="3" type="ORF">IAA28_09270</name>
</gene>
<proteinExistence type="predicted"/>
<name>A0A9D1W5X7_9FIRM</name>
<dbReference type="InterPro" id="IPR052016">
    <property type="entry name" value="Bact_Sigma-Reg"/>
</dbReference>
<comment type="caution">
    <text evidence="3">The sequence shown here is derived from an EMBL/GenBank/DDBJ whole genome shotgun (WGS) entry which is preliminary data.</text>
</comment>